<proteinExistence type="predicted"/>
<sequence length="299" mass="33313">MIVLSEALLHETATTPGARDNVEMTEAARLAGCRIYTIPKDFSQCETAENALWHVPVQKSPTRGIWCGFIPSLERYTAIYDELARKDIWLPNTPDEHAIALEFDRAYERLVGITPKSVTLTRAEDWQAAEEALGYPVFVRGATRSRKAEGWKACVATNRSELQSLVTELFALPYRSRGKVIVRQLAALRHTRVSDEGFPLGREYRVFLFGEVVLAFGYYWDGDDPLAVLTPDEEATMLSLAKEAARRGGIPFVIVDIGQQERGAWTVIEVGDAQFAGTGHIALLPLWSAICEHLALRHG</sequence>
<evidence type="ECO:0000313" key="2">
    <source>
        <dbReference type="EMBL" id="MBB6049826.1"/>
    </source>
</evidence>
<organism evidence="2 3">
    <name type="scientific">Armatimonas rosea</name>
    <dbReference type="NCBI Taxonomy" id="685828"/>
    <lineage>
        <taxon>Bacteria</taxon>
        <taxon>Bacillati</taxon>
        <taxon>Armatimonadota</taxon>
        <taxon>Armatimonadia</taxon>
        <taxon>Armatimonadales</taxon>
        <taxon>Armatimonadaceae</taxon>
        <taxon>Armatimonas</taxon>
    </lineage>
</organism>
<comment type="caution">
    <text evidence="2">The sequence shown here is derived from an EMBL/GenBank/DDBJ whole genome shotgun (WGS) entry which is preliminary data.</text>
</comment>
<dbReference type="RefSeq" id="WP_184193629.1">
    <property type="nucleotide sequence ID" value="NZ_JACHGW010000002.1"/>
</dbReference>
<dbReference type="InterPro" id="IPR025643">
    <property type="entry name" value="R2K_3"/>
</dbReference>
<dbReference type="EMBL" id="JACHGW010000002">
    <property type="protein sequence ID" value="MBB6049826.1"/>
    <property type="molecule type" value="Genomic_DNA"/>
</dbReference>
<name>A0A7W9SNF2_ARMRO</name>
<keyword evidence="3" id="KW-1185">Reference proteome</keyword>
<evidence type="ECO:0000313" key="3">
    <source>
        <dbReference type="Proteomes" id="UP000520814"/>
    </source>
</evidence>
<dbReference type="InterPro" id="IPR013815">
    <property type="entry name" value="ATP_grasp_subdomain_1"/>
</dbReference>
<reference evidence="2 3" key="1">
    <citation type="submission" date="2020-08" db="EMBL/GenBank/DDBJ databases">
        <title>Genomic Encyclopedia of Type Strains, Phase IV (KMG-IV): sequencing the most valuable type-strain genomes for metagenomic binning, comparative biology and taxonomic classification.</title>
        <authorList>
            <person name="Goeker M."/>
        </authorList>
    </citation>
    <scope>NUCLEOTIDE SEQUENCE [LARGE SCALE GENOMIC DNA]</scope>
    <source>
        <strain evidence="2 3">DSM 23562</strain>
    </source>
</reference>
<accession>A0A7W9SNF2</accession>
<dbReference type="GO" id="GO:0005524">
    <property type="term" value="F:ATP binding"/>
    <property type="evidence" value="ECO:0007669"/>
    <property type="project" value="InterPro"/>
</dbReference>
<protein>
    <recommendedName>
        <fullName evidence="1">ATP-grasp domain-containing protein</fullName>
    </recommendedName>
</protein>
<dbReference type="SUPFAM" id="SSF56059">
    <property type="entry name" value="Glutathione synthetase ATP-binding domain-like"/>
    <property type="match status" value="1"/>
</dbReference>
<dbReference type="Proteomes" id="UP000520814">
    <property type="component" value="Unassembled WGS sequence"/>
</dbReference>
<feature type="domain" description="ATP-grasp" evidence="1">
    <location>
        <begin position="136"/>
        <end position="289"/>
    </location>
</feature>
<gene>
    <name evidence="2" type="ORF">HNQ39_001617</name>
</gene>
<dbReference type="Pfam" id="PF14243">
    <property type="entry name" value="R2K_3"/>
    <property type="match status" value="1"/>
</dbReference>
<dbReference type="Gene3D" id="3.30.1490.20">
    <property type="entry name" value="ATP-grasp fold, A domain"/>
    <property type="match status" value="1"/>
</dbReference>
<dbReference type="AlphaFoldDB" id="A0A7W9SNF2"/>
<evidence type="ECO:0000259" key="1">
    <source>
        <dbReference type="Pfam" id="PF14243"/>
    </source>
</evidence>